<dbReference type="SUPFAM" id="SSF54001">
    <property type="entry name" value="Cysteine proteinases"/>
    <property type="match status" value="1"/>
</dbReference>
<feature type="active site" evidence="5">
    <location>
        <position position="72"/>
    </location>
</feature>
<accession>A0A943EG42</accession>
<reference evidence="6" key="1">
    <citation type="submission" date="2021-02" db="EMBL/GenBank/DDBJ databases">
        <title>Infant gut strain persistence is associated with maternal origin, phylogeny, and functional potential including surface adhesion and iron acquisition.</title>
        <authorList>
            <person name="Lou Y.C."/>
        </authorList>
    </citation>
    <scope>NUCLEOTIDE SEQUENCE</scope>
    <source>
        <strain evidence="6">L3_106_000M1_dasL3_106_000M1_concoct_15</strain>
    </source>
</reference>
<keyword evidence="4" id="KW-0031">Aminopeptidase</keyword>
<evidence type="ECO:0000256" key="1">
    <source>
        <dbReference type="ARBA" id="ARBA00022670"/>
    </source>
</evidence>
<dbReference type="InterPro" id="IPR004134">
    <property type="entry name" value="Peptidase_C1B"/>
</dbReference>
<dbReference type="EMBL" id="JAGZCZ010000005">
    <property type="protein sequence ID" value="MBS5519549.1"/>
    <property type="molecule type" value="Genomic_DNA"/>
</dbReference>
<comment type="caution">
    <text evidence="6">The sequence shown here is derived from an EMBL/GenBank/DDBJ whole genome shotgun (WGS) entry which is preliminary data.</text>
</comment>
<protein>
    <recommendedName>
        <fullName evidence="4">Aminopeptidase</fullName>
    </recommendedName>
</protein>
<dbReference type="Gene3D" id="3.90.70.10">
    <property type="entry name" value="Cysteine proteinases"/>
    <property type="match status" value="1"/>
</dbReference>
<keyword evidence="1 4" id="KW-0645">Protease</keyword>
<dbReference type="GO" id="GO:0005737">
    <property type="term" value="C:cytoplasm"/>
    <property type="evidence" value="ECO:0007669"/>
    <property type="project" value="TreeGrafter"/>
</dbReference>
<dbReference type="GO" id="GO:0006508">
    <property type="term" value="P:proteolysis"/>
    <property type="evidence" value="ECO:0007669"/>
    <property type="project" value="UniProtKB-KW"/>
</dbReference>
<evidence type="ECO:0000256" key="4">
    <source>
        <dbReference type="PIRNR" id="PIRNR005700"/>
    </source>
</evidence>
<dbReference type="PROSITE" id="PS00139">
    <property type="entry name" value="THIOL_PROTEASE_CYS"/>
    <property type="match status" value="1"/>
</dbReference>
<dbReference type="Pfam" id="PF03051">
    <property type="entry name" value="Peptidase_C1_2"/>
    <property type="match status" value="1"/>
</dbReference>
<keyword evidence="3 4" id="KW-0788">Thiol protease</keyword>
<evidence type="ECO:0000313" key="6">
    <source>
        <dbReference type="EMBL" id="MBS5519549.1"/>
    </source>
</evidence>
<dbReference type="GO" id="GO:0009636">
    <property type="term" value="P:response to toxic substance"/>
    <property type="evidence" value="ECO:0007669"/>
    <property type="project" value="TreeGrafter"/>
</dbReference>
<dbReference type="AlphaFoldDB" id="A0A943EG42"/>
<organism evidence="6 7">
    <name type="scientific">Acidaminococcus intestini</name>
    <dbReference type="NCBI Taxonomy" id="187327"/>
    <lineage>
        <taxon>Bacteria</taxon>
        <taxon>Bacillati</taxon>
        <taxon>Bacillota</taxon>
        <taxon>Negativicutes</taxon>
        <taxon>Acidaminococcales</taxon>
        <taxon>Acidaminococcaceae</taxon>
        <taxon>Acidaminococcus</taxon>
    </lineage>
</organism>
<dbReference type="InterPro" id="IPR000169">
    <property type="entry name" value="Pept_cys_AS"/>
</dbReference>
<dbReference type="Proteomes" id="UP000754226">
    <property type="component" value="Unassembled WGS sequence"/>
</dbReference>
<proteinExistence type="inferred from homology"/>
<evidence type="ECO:0000256" key="3">
    <source>
        <dbReference type="ARBA" id="ARBA00022807"/>
    </source>
</evidence>
<evidence type="ECO:0000256" key="2">
    <source>
        <dbReference type="ARBA" id="ARBA00022801"/>
    </source>
</evidence>
<dbReference type="PIRSF" id="PIRSF005700">
    <property type="entry name" value="PepC"/>
    <property type="match status" value="1"/>
</dbReference>
<evidence type="ECO:0000313" key="7">
    <source>
        <dbReference type="Proteomes" id="UP000754226"/>
    </source>
</evidence>
<dbReference type="PANTHER" id="PTHR10363:SF2">
    <property type="entry name" value="BLEOMYCIN HYDROLASE"/>
    <property type="match status" value="1"/>
</dbReference>
<feature type="active site" evidence="5">
    <location>
        <position position="384"/>
    </location>
</feature>
<dbReference type="GO" id="GO:0043418">
    <property type="term" value="P:homocysteine catabolic process"/>
    <property type="evidence" value="ECO:0007669"/>
    <property type="project" value="TreeGrafter"/>
</dbReference>
<keyword evidence="2 4" id="KW-0378">Hydrolase</keyword>
<dbReference type="PANTHER" id="PTHR10363">
    <property type="entry name" value="BLEOMYCIN HYDROLASE"/>
    <property type="match status" value="1"/>
</dbReference>
<dbReference type="GO" id="GO:0070005">
    <property type="term" value="F:cysteine-type aminopeptidase activity"/>
    <property type="evidence" value="ECO:0007669"/>
    <property type="project" value="InterPro"/>
</dbReference>
<name>A0A943EG42_9FIRM</name>
<gene>
    <name evidence="6" type="ORF">KHX13_04330</name>
</gene>
<evidence type="ECO:0000256" key="5">
    <source>
        <dbReference type="PIRSR" id="PIRSR005700-1"/>
    </source>
</evidence>
<dbReference type="InterPro" id="IPR038765">
    <property type="entry name" value="Papain-like_cys_pep_sf"/>
</dbReference>
<sequence length="439" mass="50207">MDSMKELTPDLLQEFSRSYAQKDGAQTLHMTLYKTDMADLSYVPLKGEALKGAFSVEVKTRGITAQEQSGRCWLFAALNILRERVAEKCRLDEFELSQNYLSFYDKLEKANNVLQMVIDHAHEPIKGQLMQYVLQGVADGGYWCEAVDLVEKYGVVPKQVHPETYQSGHTARFVSIINRLVRKDAWELRELVLAGKDPYARKKEMMQEIYDAQCIAFGEPVQTFDFSYRDKDKVYHEERNLTPLDFYHQYVEGSLRDYVAIVNEPTDIMPLHKPIQFHGVENMVGRDMLALNLPQKEMEDLCVKQLKAGDAIWFACDAGAYGARKEGVWDPESVCCEALLGGFSTDMPKGRRLEYNSSSATHAMILVGVHFDETGAPDRWKIENSWGKDVGDGGYFVCSEKYFEDFVYEAVINKKHLTDAHLKMLEDEPVIINAWDEDH</sequence>
<comment type="similarity">
    <text evidence="4">Belongs to the peptidase C1 family.</text>
</comment>
<feature type="active site" evidence="5">
    <location>
        <position position="362"/>
    </location>
</feature>